<reference evidence="3" key="1">
    <citation type="submission" date="2012-07" db="EMBL/GenBank/DDBJ databases">
        <title>Genome of the Chinese tree shrew, a rising model animal genetically related to primates.</title>
        <authorList>
            <person name="Zhang G."/>
            <person name="Fan Y."/>
            <person name="Yao Y."/>
            <person name="Huang Z."/>
        </authorList>
    </citation>
    <scope>NUCLEOTIDE SEQUENCE [LARGE SCALE GENOMIC DNA]</scope>
</reference>
<sequence>MGVFSRSSERGSDGFQKKQAVSRVPLEIVQPFLRKRHYGTPPCRSQLMETVQRLHHQKRICPRDTRPSTARMRSPLGPAPGTESKAISISRPWLCI</sequence>
<feature type="region of interest" description="Disordered" evidence="1">
    <location>
        <begin position="1"/>
        <end position="20"/>
    </location>
</feature>
<name>L9JUA0_TUPCH</name>
<feature type="region of interest" description="Disordered" evidence="1">
    <location>
        <begin position="54"/>
        <end position="85"/>
    </location>
</feature>
<dbReference type="AlphaFoldDB" id="L9JUA0"/>
<dbReference type="Proteomes" id="UP000011518">
    <property type="component" value="Unassembled WGS sequence"/>
</dbReference>
<keyword evidence="3" id="KW-1185">Reference proteome</keyword>
<evidence type="ECO:0000313" key="3">
    <source>
        <dbReference type="Proteomes" id="UP000011518"/>
    </source>
</evidence>
<reference evidence="3" key="2">
    <citation type="journal article" date="2013" name="Nat. Commun.">
        <title>Genome of the Chinese tree shrew.</title>
        <authorList>
            <person name="Fan Y."/>
            <person name="Huang Z.Y."/>
            <person name="Cao C.C."/>
            <person name="Chen C.S."/>
            <person name="Chen Y.X."/>
            <person name="Fan D.D."/>
            <person name="He J."/>
            <person name="Hou H.L."/>
            <person name="Hu L."/>
            <person name="Hu X.T."/>
            <person name="Jiang X.T."/>
            <person name="Lai R."/>
            <person name="Lang Y.S."/>
            <person name="Liang B."/>
            <person name="Liao S.G."/>
            <person name="Mu D."/>
            <person name="Ma Y.Y."/>
            <person name="Niu Y.Y."/>
            <person name="Sun X.Q."/>
            <person name="Xia J.Q."/>
            <person name="Xiao J."/>
            <person name="Xiong Z.Q."/>
            <person name="Xu L."/>
            <person name="Yang L."/>
            <person name="Zhang Y."/>
            <person name="Zhao W."/>
            <person name="Zhao X.D."/>
            <person name="Zheng Y.T."/>
            <person name="Zhou J.M."/>
            <person name="Zhu Y.B."/>
            <person name="Zhang G.J."/>
            <person name="Wang J."/>
            <person name="Yao Y.G."/>
        </authorList>
    </citation>
    <scope>NUCLEOTIDE SEQUENCE [LARGE SCALE GENOMIC DNA]</scope>
</reference>
<evidence type="ECO:0000256" key="1">
    <source>
        <dbReference type="SAM" id="MobiDB-lite"/>
    </source>
</evidence>
<proteinExistence type="predicted"/>
<dbReference type="InParanoid" id="L9JUA0"/>
<evidence type="ECO:0000313" key="2">
    <source>
        <dbReference type="EMBL" id="ELW52762.1"/>
    </source>
</evidence>
<protein>
    <submittedName>
        <fullName evidence="2">Uncharacterized protein</fullName>
    </submittedName>
</protein>
<organism evidence="2 3">
    <name type="scientific">Tupaia chinensis</name>
    <name type="common">Chinese tree shrew</name>
    <name type="synonym">Tupaia belangeri chinensis</name>
    <dbReference type="NCBI Taxonomy" id="246437"/>
    <lineage>
        <taxon>Eukaryota</taxon>
        <taxon>Metazoa</taxon>
        <taxon>Chordata</taxon>
        <taxon>Craniata</taxon>
        <taxon>Vertebrata</taxon>
        <taxon>Euteleostomi</taxon>
        <taxon>Mammalia</taxon>
        <taxon>Eutheria</taxon>
        <taxon>Euarchontoglires</taxon>
        <taxon>Scandentia</taxon>
        <taxon>Tupaiidae</taxon>
        <taxon>Tupaia</taxon>
    </lineage>
</organism>
<gene>
    <name evidence="2" type="ORF">TREES_T100017949</name>
</gene>
<feature type="compositionally biased region" description="Basic and acidic residues" evidence="1">
    <location>
        <begin position="7"/>
        <end position="16"/>
    </location>
</feature>
<accession>L9JUA0</accession>
<dbReference type="EMBL" id="KB320953">
    <property type="protein sequence ID" value="ELW52762.1"/>
    <property type="molecule type" value="Genomic_DNA"/>
</dbReference>